<dbReference type="Gramene" id="PRQ24268">
    <property type="protein sequence ID" value="PRQ24268"/>
    <property type="gene ID" value="RchiOBHm_Chr6g0270501"/>
</dbReference>
<comment type="caution">
    <text evidence="1">The sequence shown here is derived from an EMBL/GenBank/DDBJ whole genome shotgun (WGS) entry which is preliminary data.</text>
</comment>
<dbReference type="AlphaFoldDB" id="A0A2P6PQR0"/>
<organism evidence="1 2">
    <name type="scientific">Rosa chinensis</name>
    <name type="common">China rose</name>
    <dbReference type="NCBI Taxonomy" id="74649"/>
    <lineage>
        <taxon>Eukaryota</taxon>
        <taxon>Viridiplantae</taxon>
        <taxon>Streptophyta</taxon>
        <taxon>Embryophyta</taxon>
        <taxon>Tracheophyta</taxon>
        <taxon>Spermatophyta</taxon>
        <taxon>Magnoliopsida</taxon>
        <taxon>eudicotyledons</taxon>
        <taxon>Gunneridae</taxon>
        <taxon>Pentapetalae</taxon>
        <taxon>rosids</taxon>
        <taxon>fabids</taxon>
        <taxon>Rosales</taxon>
        <taxon>Rosaceae</taxon>
        <taxon>Rosoideae</taxon>
        <taxon>Rosoideae incertae sedis</taxon>
        <taxon>Rosa</taxon>
    </lineage>
</organism>
<reference evidence="1 2" key="1">
    <citation type="journal article" date="2018" name="Nat. Genet.">
        <title>The Rosa genome provides new insights in the design of modern roses.</title>
        <authorList>
            <person name="Bendahmane M."/>
        </authorList>
    </citation>
    <scope>NUCLEOTIDE SEQUENCE [LARGE SCALE GENOMIC DNA]</scope>
    <source>
        <strain evidence="2">cv. Old Blush</strain>
    </source>
</reference>
<evidence type="ECO:0000313" key="1">
    <source>
        <dbReference type="EMBL" id="PRQ24268.1"/>
    </source>
</evidence>
<sequence>MEEESIIGKFHCTSVCLIGRPLQGRRTELLLDDGTRMRDRRNSTFAGELVEVGRTPVEA</sequence>
<evidence type="ECO:0000313" key="2">
    <source>
        <dbReference type="Proteomes" id="UP000238479"/>
    </source>
</evidence>
<gene>
    <name evidence="1" type="ORF">RchiOBHm_Chr6g0270501</name>
</gene>
<dbReference type="EMBL" id="PDCK01000044">
    <property type="protein sequence ID" value="PRQ24268.1"/>
    <property type="molecule type" value="Genomic_DNA"/>
</dbReference>
<name>A0A2P6PQR0_ROSCH</name>
<accession>A0A2P6PQR0</accession>
<protein>
    <submittedName>
        <fullName evidence="1">Uncharacterized protein</fullName>
    </submittedName>
</protein>
<keyword evidence="2" id="KW-1185">Reference proteome</keyword>
<dbReference type="Proteomes" id="UP000238479">
    <property type="component" value="Chromosome 6"/>
</dbReference>
<proteinExistence type="predicted"/>